<dbReference type="PANTHER" id="PTHR13939:SF0">
    <property type="entry name" value="NMN AMIDOHYDROLASE-LIKE PROTEIN YFAY"/>
    <property type="match status" value="1"/>
</dbReference>
<dbReference type="PANTHER" id="PTHR13939">
    <property type="entry name" value="NICOTINAMIDE-NUCLEOTIDE AMIDOHYDROLASE PNCC"/>
    <property type="match status" value="1"/>
</dbReference>
<dbReference type="InterPro" id="IPR056596">
    <property type="entry name" value="FLAD1_M"/>
</dbReference>
<feature type="domain" description="MoaB/Mog" evidence="1">
    <location>
        <begin position="10"/>
        <end position="170"/>
    </location>
</feature>
<evidence type="ECO:0000259" key="1">
    <source>
        <dbReference type="SMART" id="SM00852"/>
    </source>
</evidence>
<dbReference type="Pfam" id="PF00994">
    <property type="entry name" value="MoCF_biosynth"/>
    <property type="match status" value="1"/>
</dbReference>
<dbReference type="Proteomes" id="UP000029995">
    <property type="component" value="Unassembled WGS sequence"/>
</dbReference>
<protein>
    <recommendedName>
        <fullName evidence="1">MoaB/Mog domain-containing protein</fullName>
    </recommendedName>
</protein>
<dbReference type="InterPro" id="IPR001453">
    <property type="entry name" value="MoaB/Mog_dom"/>
</dbReference>
<dbReference type="EMBL" id="JANX01000108">
    <property type="protein sequence ID" value="KGM34240.1"/>
    <property type="molecule type" value="Genomic_DNA"/>
</dbReference>
<dbReference type="InterPro" id="IPR036425">
    <property type="entry name" value="MoaB/Mog-like_dom_sf"/>
</dbReference>
<accession>A0A0A0D845</accession>
<dbReference type="OrthoDB" id="9801454at2"/>
<dbReference type="AlphaFoldDB" id="A0A0A0D845"/>
<evidence type="ECO:0000313" key="3">
    <source>
        <dbReference type="Proteomes" id="UP000029995"/>
    </source>
</evidence>
<dbReference type="SMART" id="SM00852">
    <property type="entry name" value="MoCF_biosynth"/>
    <property type="match status" value="1"/>
</dbReference>
<dbReference type="Gene3D" id="3.40.980.10">
    <property type="entry name" value="MoaB/Mog-like domain"/>
    <property type="match status" value="1"/>
</dbReference>
<dbReference type="Pfam" id="PF24102">
    <property type="entry name" value="FLAD1_M"/>
    <property type="match status" value="1"/>
</dbReference>
<dbReference type="CDD" id="cd00885">
    <property type="entry name" value="cinA"/>
    <property type="match status" value="1"/>
</dbReference>
<dbReference type="RefSeq" id="WP_034835653.1">
    <property type="nucleotide sequence ID" value="NZ_JANX01000108.1"/>
</dbReference>
<sequence length="254" mass="26674">MTDTRIVTAAVLVIGDEILSGRTKDANMGFLAERLTGLGIRLREARVVPDVPEEIIAAVNALRARYDYVFTTGGIGPTHDDITAECVARAFGVPLLRHAEAVRRLEAHYEPGQLNEARLRMANVPEGGTLIDNPVSAAPGFRIGNVHVMAGVPRIMQAMFDGIAPTLAGGDMVLSRTVTCDLGEGVIAAGLGAIAAEYPELSVGSYPYFRAGTFGTSLVLRGTDAARLSAATEAVRVLVVSLGGTVGLDSEKSE</sequence>
<name>A0A0A0D845_9PROT</name>
<proteinExistence type="predicted"/>
<dbReference type="SUPFAM" id="SSF53218">
    <property type="entry name" value="Molybdenum cofactor biosynthesis proteins"/>
    <property type="match status" value="1"/>
</dbReference>
<comment type="caution">
    <text evidence="2">The sequence shown here is derived from an EMBL/GenBank/DDBJ whole genome shotgun (WGS) entry which is preliminary data.</text>
</comment>
<dbReference type="InterPro" id="IPR050101">
    <property type="entry name" value="CinA"/>
</dbReference>
<evidence type="ECO:0000313" key="2">
    <source>
        <dbReference type="EMBL" id="KGM34240.1"/>
    </source>
</evidence>
<gene>
    <name evidence="2" type="ORF">P409_11315</name>
</gene>
<organism evidence="2 3">
    <name type="scientific">Inquilinus limosus MP06</name>
    <dbReference type="NCBI Taxonomy" id="1398085"/>
    <lineage>
        <taxon>Bacteria</taxon>
        <taxon>Pseudomonadati</taxon>
        <taxon>Pseudomonadota</taxon>
        <taxon>Alphaproteobacteria</taxon>
        <taxon>Rhodospirillales</taxon>
        <taxon>Rhodospirillaceae</taxon>
        <taxon>Inquilinus</taxon>
    </lineage>
</organism>
<reference evidence="2 3" key="1">
    <citation type="submission" date="2014-01" db="EMBL/GenBank/DDBJ databases">
        <title>Genome sequence determination for a cystic fibrosis isolate, Inquilinus limosus.</title>
        <authorList>
            <person name="Pino M."/>
            <person name="Di Conza J."/>
            <person name="Gutkind G."/>
        </authorList>
    </citation>
    <scope>NUCLEOTIDE SEQUENCE [LARGE SCALE GENOMIC DNA]</scope>
    <source>
        <strain evidence="2 3">MP06</strain>
    </source>
</reference>